<dbReference type="PROSITE" id="PS00690">
    <property type="entry name" value="DEAH_ATP_HELICASE"/>
    <property type="match status" value="1"/>
</dbReference>
<evidence type="ECO:0000313" key="8">
    <source>
        <dbReference type="EMBL" id="KMY50631.1"/>
    </source>
</evidence>
<keyword evidence="9" id="KW-1185">Reference proteome</keyword>
<dbReference type="InterPro" id="IPR014001">
    <property type="entry name" value="Helicase_ATP-bd"/>
</dbReference>
<dbReference type="OrthoDB" id="9763310at2"/>
<dbReference type="PROSITE" id="PS51192">
    <property type="entry name" value="HELICASE_ATP_BIND_1"/>
    <property type="match status" value="1"/>
</dbReference>
<dbReference type="GO" id="GO:0030894">
    <property type="term" value="C:replisome"/>
    <property type="evidence" value="ECO:0007669"/>
    <property type="project" value="TreeGrafter"/>
</dbReference>
<reference evidence="9" key="1">
    <citation type="submission" date="2015-07" db="EMBL/GenBank/DDBJ databases">
        <title>Genome sequencing project for genomic taxonomy and phylogenomics of Bacillus-like bacteria.</title>
        <authorList>
            <person name="Liu B."/>
            <person name="Wang J."/>
            <person name="Zhu Y."/>
            <person name="Liu G."/>
            <person name="Chen Q."/>
            <person name="Chen Z."/>
            <person name="Lan J."/>
            <person name="Che J."/>
            <person name="Ge C."/>
            <person name="Shi H."/>
            <person name="Pan Z."/>
            <person name="Liu X."/>
        </authorList>
    </citation>
    <scope>NUCLEOTIDE SEQUENCE [LARGE SCALE GENOMIC DNA]</scope>
    <source>
        <strain evidence="9">FJAT-27997</strain>
    </source>
</reference>
<dbReference type="RefSeq" id="WP_049681984.1">
    <property type="nucleotide sequence ID" value="NZ_LFZW01000001.1"/>
</dbReference>
<dbReference type="SMART" id="SM00490">
    <property type="entry name" value="HELICc"/>
    <property type="match status" value="1"/>
</dbReference>
<protein>
    <recommendedName>
        <fullName evidence="10">ATP-dependent DNA helicase</fullName>
    </recommendedName>
</protein>
<evidence type="ECO:0008006" key="10">
    <source>
        <dbReference type="Google" id="ProtNLM"/>
    </source>
</evidence>
<dbReference type="GO" id="GO:0003677">
    <property type="term" value="F:DNA binding"/>
    <property type="evidence" value="ECO:0007669"/>
    <property type="project" value="UniProtKB-KW"/>
</dbReference>
<dbReference type="GO" id="GO:0006310">
    <property type="term" value="P:DNA recombination"/>
    <property type="evidence" value="ECO:0007669"/>
    <property type="project" value="InterPro"/>
</dbReference>
<dbReference type="InterPro" id="IPR002464">
    <property type="entry name" value="DNA/RNA_helicase_DEAH_CS"/>
</dbReference>
<dbReference type="CDD" id="cd17920">
    <property type="entry name" value="DEXHc_RecQ"/>
    <property type="match status" value="1"/>
</dbReference>
<dbReference type="InterPro" id="IPR027417">
    <property type="entry name" value="P-loop_NTPase"/>
</dbReference>
<dbReference type="GO" id="GO:0043138">
    <property type="term" value="F:3'-5' DNA helicase activity"/>
    <property type="evidence" value="ECO:0007669"/>
    <property type="project" value="TreeGrafter"/>
</dbReference>
<feature type="domain" description="Helicase C-terminal" evidence="7">
    <location>
        <begin position="218"/>
        <end position="362"/>
    </location>
</feature>
<name>A0A0K9GVH5_9BACI</name>
<dbReference type="NCBIfam" id="TIGR00614">
    <property type="entry name" value="recQ_fam"/>
    <property type="match status" value="1"/>
</dbReference>
<dbReference type="GO" id="GO:0009378">
    <property type="term" value="F:four-way junction helicase activity"/>
    <property type="evidence" value="ECO:0007669"/>
    <property type="project" value="TreeGrafter"/>
</dbReference>
<dbReference type="GO" id="GO:0005737">
    <property type="term" value="C:cytoplasm"/>
    <property type="evidence" value="ECO:0007669"/>
    <property type="project" value="TreeGrafter"/>
</dbReference>
<dbReference type="GO" id="GO:0043590">
    <property type="term" value="C:bacterial nucleoid"/>
    <property type="evidence" value="ECO:0007669"/>
    <property type="project" value="TreeGrafter"/>
</dbReference>
<organism evidence="8 9">
    <name type="scientific">Peribacillus loiseleuriae</name>
    <dbReference type="NCBI Taxonomy" id="1679170"/>
    <lineage>
        <taxon>Bacteria</taxon>
        <taxon>Bacillati</taxon>
        <taxon>Bacillota</taxon>
        <taxon>Bacilli</taxon>
        <taxon>Bacillales</taxon>
        <taxon>Bacillaceae</taxon>
        <taxon>Peribacillus</taxon>
    </lineage>
</organism>
<keyword evidence="2" id="KW-0378">Hydrolase</keyword>
<dbReference type="GO" id="GO:0005524">
    <property type="term" value="F:ATP binding"/>
    <property type="evidence" value="ECO:0007669"/>
    <property type="project" value="UniProtKB-KW"/>
</dbReference>
<dbReference type="PANTHER" id="PTHR13710:SF84">
    <property type="entry name" value="ATP-DEPENDENT DNA HELICASE RECS-RELATED"/>
    <property type="match status" value="1"/>
</dbReference>
<evidence type="ECO:0000256" key="5">
    <source>
        <dbReference type="ARBA" id="ARBA00023125"/>
    </source>
</evidence>
<sequence length="508" mass="58217">MNVEEILVKQFGYSTFRPGQKEVIDSLLEGNHTLAMLPTGSGKSLCYQLPSYVLNKVVIIVSPLLSLMQDQAEQLKMRGEKSVITLNSFLTSVQKREAIERLDSYRFIYLSPEMLAIPRIIERLQKLEIGLFVIDEAHCISQWGYDFRTDYLNLGNIRSKLNNPLTLALTATATKTVQADIKEKLKLEHPNEVITSVDRSNIAYIVEEHSSYDEKLARLKELVNSFDGSGIIYFSSKKAAESVTRFLQENGVKDIDYYHGGMEQEQRMLIQQQFLHGQLRIICATSAFGMGVNKNNVRVVIHFHLPGGMEAYLQEIGRAGRDGKQSAAILLYCDGDEGLPLHLAEQQLPTFYQIEETLASLHILEAGIWNIEPKQEIELREMYALTDVQWRWITHFVKEFEYEDQFMITEKLKGISKARRIENQNKLERFFRWVSVSCCRRVNILSYFDVALTEKNQTCCDRCGVVTDELLASLPHDDLEVKELKKTWRQELAAILIGEAKTNEEQTS</sequence>
<dbReference type="Pfam" id="PF00271">
    <property type="entry name" value="Helicase_C"/>
    <property type="match status" value="1"/>
</dbReference>
<dbReference type="PROSITE" id="PS51194">
    <property type="entry name" value="HELICASE_CTER"/>
    <property type="match status" value="1"/>
</dbReference>
<evidence type="ECO:0000313" key="9">
    <source>
        <dbReference type="Proteomes" id="UP000037146"/>
    </source>
</evidence>
<dbReference type="PANTHER" id="PTHR13710">
    <property type="entry name" value="DNA HELICASE RECQ FAMILY MEMBER"/>
    <property type="match status" value="1"/>
</dbReference>
<dbReference type="STRING" id="1679170.AC625_14870"/>
<keyword evidence="5" id="KW-0238">DNA-binding</keyword>
<dbReference type="Pfam" id="PF00270">
    <property type="entry name" value="DEAD"/>
    <property type="match status" value="1"/>
</dbReference>
<dbReference type="PATRIC" id="fig|1679170.3.peg.3394"/>
<dbReference type="AlphaFoldDB" id="A0A0K9GVH5"/>
<evidence type="ECO:0000256" key="3">
    <source>
        <dbReference type="ARBA" id="ARBA00022806"/>
    </source>
</evidence>
<dbReference type="GO" id="GO:0006281">
    <property type="term" value="P:DNA repair"/>
    <property type="evidence" value="ECO:0007669"/>
    <property type="project" value="TreeGrafter"/>
</dbReference>
<feature type="domain" description="Helicase ATP-binding" evidence="6">
    <location>
        <begin position="24"/>
        <end position="191"/>
    </location>
</feature>
<keyword evidence="4" id="KW-0067">ATP-binding</keyword>
<dbReference type="SUPFAM" id="SSF52540">
    <property type="entry name" value="P-loop containing nucleoside triphosphate hydrolases"/>
    <property type="match status" value="1"/>
</dbReference>
<dbReference type="InterPro" id="IPR001650">
    <property type="entry name" value="Helicase_C-like"/>
</dbReference>
<dbReference type="Proteomes" id="UP000037146">
    <property type="component" value="Unassembled WGS sequence"/>
</dbReference>
<dbReference type="EMBL" id="LFZW01000001">
    <property type="protein sequence ID" value="KMY50631.1"/>
    <property type="molecule type" value="Genomic_DNA"/>
</dbReference>
<dbReference type="GO" id="GO:0016787">
    <property type="term" value="F:hydrolase activity"/>
    <property type="evidence" value="ECO:0007669"/>
    <property type="project" value="UniProtKB-KW"/>
</dbReference>
<evidence type="ECO:0000259" key="7">
    <source>
        <dbReference type="PROSITE" id="PS51194"/>
    </source>
</evidence>
<comment type="caution">
    <text evidence="8">The sequence shown here is derived from an EMBL/GenBank/DDBJ whole genome shotgun (WGS) entry which is preliminary data.</text>
</comment>
<dbReference type="InterPro" id="IPR004589">
    <property type="entry name" value="DNA_helicase_ATP-dep_RecQ"/>
</dbReference>
<dbReference type="Gene3D" id="3.40.50.300">
    <property type="entry name" value="P-loop containing nucleotide triphosphate hydrolases"/>
    <property type="match status" value="2"/>
</dbReference>
<evidence type="ECO:0000256" key="2">
    <source>
        <dbReference type="ARBA" id="ARBA00022801"/>
    </source>
</evidence>
<dbReference type="InterPro" id="IPR011545">
    <property type="entry name" value="DEAD/DEAH_box_helicase_dom"/>
</dbReference>
<proteinExistence type="predicted"/>
<dbReference type="FunFam" id="3.40.50.300:FF:001363">
    <property type="entry name" value="ATP-dependent DNA helicase RecQ"/>
    <property type="match status" value="1"/>
</dbReference>
<keyword evidence="3" id="KW-0347">Helicase</keyword>
<evidence type="ECO:0000256" key="4">
    <source>
        <dbReference type="ARBA" id="ARBA00022840"/>
    </source>
</evidence>
<dbReference type="SMART" id="SM00487">
    <property type="entry name" value="DEXDc"/>
    <property type="match status" value="1"/>
</dbReference>
<accession>A0A0K9GVH5</accession>
<evidence type="ECO:0000256" key="1">
    <source>
        <dbReference type="ARBA" id="ARBA00022741"/>
    </source>
</evidence>
<gene>
    <name evidence="8" type="ORF">AC625_14870</name>
</gene>
<keyword evidence="1" id="KW-0547">Nucleotide-binding</keyword>
<evidence type="ECO:0000259" key="6">
    <source>
        <dbReference type="PROSITE" id="PS51192"/>
    </source>
</evidence>